<dbReference type="InterPro" id="IPR050344">
    <property type="entry name" value="Peptidase_M1_aminopeptidases"/>
</dbReference>
<dbReference type="GO" id="GO:0070006">
    <property type="term" value="F:metalloaminopeptidase activity"/>
    <property type="evidence" value="ECO:0007669"/>
    <property type="project" value="TreeGrafter"/>
</dbReference>
<dbReference type="PANTHER" id="PTHR11533:SF156">
    <property type="entry name" value="ENDOPLASMIC RETICULUM AMINOPEPTIDASE 1"/>
    <property type="match status" value="1"/>
</dbReference>
<dbReference type="GO" id="GO:0008270">
    <property type="term" value="F:zinc ion binding"/>
    <property type="evidence" value="ECO:0007669"/>
    <property type="project" value="TreeGrafter"/>
</dbReference>
<accession>A0AA36B536</accession>
<feature type="compositionally biased region" description="Basic and acidic residues" evidence="1">
    <location>
        <begin position="78"/>
        <end position="90"/>
    </location>
</feature>
<dbReference type="GO" id="GO:0016020">
    <property type="term" value="C:membrane"/>
    <property type="evidence" value="ECO:0007669"/>
    <property type="project" value="TreeGrafter"/>
</dbReference>
<evidence type="ECO:0000313" key="3">
    <source>
        <dbReference type="Proteomes" id="UP001162480"/>
    </source>
</evidence>
<feature type="region of interest" description="Disordered" evidence="1">
    <location>
        <begin position="66"/>
        <end position="90"/>
    </location>
</feature>
<dbReference type="GO" id="GO:0006508">
    <property type="term" value="P:proteolysis"/>
    <property type="evidence" value="ECO:0007669"/>
    <property type="project" value="TreeGrafter"/>
</dbReference>
<dbReference type="GO" id="GO:0042277">
    <property type="term" value="F:peptide binding"/>
    <property type="evidence" value="ECO:0007669"/>
    <property type="project" value="TreeGrafter"/>
</dbReference>
<reference evidence="2" key="1">
    <citation type="submission" date="2023-08" db="EMBL/GenBank/DDBJ databases">
        <authorList>
            <person name="Alioto T."/>
            <person name="Alioto T."/>
            <person name="Gomez Garrido J."/>
        </authorList>
    </citation>
    <scope>NUCLEOTIDE SEQUENCE</scope>
</reference>
<dbReference type="Gene3D" id="3.30.2010.30">
    <property type="match status" value="1"/>
</dbReference>
<gene>
    <name evidence="2" type="ORF">OCTVUL_1B029818</name>
</gene>
<dbReference type="Proteomes" id="UP001162480">
    <property type="component" value="Chromosome 9"/>
</dbReference>
<dbReference type="GO" id="GO:0005737">
    <property type="term" value="C:cytoplasm"/>
    <property type="evidence" value="ECO:0007669"/>
    <property type="project" value="TreeGrafter"/>
</dbReference>
<keyword evidence="2" id="KW-0031">Aminopeptidase</keyword>
<proteinExistence type="predicted"/>
<keyword evidence="3" id="KW-1185">Reference proteome</keyword>
<keyword evidence="2" id="KW-0378">Hydrolase</keyword>
<evidence type="ECO:0000256" key="1">
    <source>
        <dbReference type="SAM" id="MobiDB-lite"/>
    </source>
</evidence>
<dbReference type="EMBL" id="OX597822">
    <property type="protein sequence ID" value="CAI9727514.1"/>
    <property type="molecule type" value="Genomic_DNA"/>
</dbReference>
<name>A0AA36B536_OCTVU</name>
<dbReference type="SUPFAM" id="SSF55486">
    <property type="entry name" value="Metalloproteases ('zincins'), catalytic domain"/>
    <property type="match status" value="1"/>
</dbReference>
<organism evidence="2 3">
    <name type="scientific">Octopus vulgaris</name>
    <name type="common">Common octopus</name>
    <dbReference type="NCBI Taxonomy" id="6645"/>
    <lineage>
        <taxon>Eukaryota</taxon>
        <taxon>Metazoa</taxon>
        <taxon>Spiralia</taxon>
        <taxon>Lophotrochozoa</taxon>
        <taxon>Mollusca</taxon>
        <taxon>Cephalopoda</taxon>
        <taxon>Coleoidea</taxon>
        <taxon>Octopodiformes</taxon>
        <taxon>Octopoda</taxon>
        <taxon>Incirrata</taxon>
        <taxon>Octopodidae</taxon>
        <taxon>Octopus</taxon>
    </lineage>
</organism>
<dbReference type="PANTHER" id="PTHR11533">
    <property type="entry name" value="PROTEASE M1 ZINC METALLOPROTEASE"/>
    <property type="match status" value="1"/>
</dbReference>
<keyword evidence="2" id="KW-0645">Protease</keyword>
<evidence type="ECO:0000313" key="2">
    <source>
        <dbReference type="EMBL" id="CAI9727514.1"/>
    </source>
</evidence>
<protein>
    <submittedName>
        <fullName evidence="2">Endoplasmic reticulum aminopeptidase 1 isoform X2</fullName>
    </submittedName>
</protein>
<dbReference type="AlphaFoldDB" id="A0AA36B536"/>
<sequence length="90" mass="9957">MSTYLVSFVVSDFASVSGISRSGIKVHIFTPPQNINMTDLALESSIKILDFYEEYFEIPYPLPKIEGGNGESSGRDYGMGKREEGIDEKG</sequence>
<dbReference type="GO" id="GO:0043171">
    <property type="term" value="P:peptide catabolic process"/>
    <property type="evidence" value="ECO:0007669"/>
    <property type="project" value="TreeGrafter"/>
</dbReference>
<dbReference type="GO" id="GO:0005615">
    <property type="term" value="C:extracellular space"/>
    <property type="evidence" value="ECO:0007669"/>
    <property type="project" value="TreeGrafter"/>
</dbReference>